<keyword evidence="4 6" id="KW-0168">Coated pit</keyword>
<dbReference type="GO" id="GO:0030672">
    <property type="term" value="C:synaptic vesicle membrane"/>
    <property type="evidence" value="ECO:0000318"/>
    <property type="project" value="GO_Central"/>
</dbReference>
<dbReference type="Pfam" id="PF01086">
    <property type="entry name" value="Clathrin_lg_ch"/>
    <property type="match status" value="1"/>
</dbReference>
<dbReference type="RefSeq" id="XP_796327.2">
    <property type="nucleotide sequence ID" value="XM_791234.5"/>
</dbReference>
<accession>A0A7M7RGX0</accession>
<dbReference type="PANTHER" id="PTHR10639">
    <property type="entry name" value="CLATHRIN LIGHT CHAIN"/>
    <property type="match status" value="1"/>
</dbReference>
<dbReference type="GO" id="GO:0006886">
    <property type="term" value="P:intracellular protein transport"/>
    <property type="evidence" value="ECO:0007669"/>
    <property type="project" value="InterPro"/>
</dbReference>
<dbReference type="GO" id="GO:0030132">
    <property type="term" value="C:clathrin coat of coated pit"/>
    <property type="evidence" value="ECO:0007669"/>
    <property type="project" value="InterPro"/>
</dbReference>
<reference evidence="8" key="2">
    <citation type="submission" date="2021-01" db="UniProtKB">
        <authorList>
            <consortium name="EnsemblMetazoa"/>
        </authorList>
    </citation>
    <scope>IDENTIFICATION</scope>
</reference>
<dbReference type="KEGG" id="spu:591682"/>
<feature type="compositionally biased region" description="Gly residues" evidence="7">
    <location>
        <begin position="75"/>
        <end position="84"/>
    </location>
</feature>
<dbReference type="OMA" id="FYENYNT"/>
<evidence type="ECO:0000256" key="6">
    <source>
        <dbReference type="RuleBase" id="RU363137"/>
    </source>
</evidence>
<evidence type="ECO:0000256" key="1">
    <source>
        <dbReference type="ARBA" id="ARBA00004180"/>
    </source>
</evidence>
<evidence type="ECO:0000313" key="8">
    <source>
        <dbReference type="EnsemblMetazoa" id="XP_796327"/>
    </source>
</evidence>
<reference evidence="9" key="1">
    <citation type="submission" date="2015-02" db="EMBL/GenBank/DDBJ databases">
        <title>Genome sequencing for Strongylocentrotus purpuratus.</title>
        <authorList>
            <person name="Murali S."/>
            <person name="Liu Y."/>
            <person name="Vee V."/>
            <person name="English A."/>
            <person name="Wang M."/>
            <person name="Skinner E."/>
            <person name="Han Y."/>
            <person name="Muzny D.M."/>
            <person name="Worley K.C."/>
            <person name="Gibbs R.A."/>
        </authorList>
    </citation>
    <scope>NUCLEOTIDE SEQUENCE</scope>
</reference>
<dbReference type="EnsemblMetazoa" id="XM_791234">
    <property type="protein sequence ID" value="XP_796327"/>
    <property type="gene ID" value="LOC591682"/>
</dbReference>
<dbReference type="FunCoup" id="A0A7M7RGX0">
    <property type="interactions" value="2850"/>
</dbReference>
<dbReference type="GO" id="GO:0032050">
    <property type="term" value="F:clathrin heavy chain binding"/>
    <property type="evidence" value="ECO:0000318"/>
    <property type="project" value="GO_Central"/>
</dbReference>
<dbReference type="InterPro" id="IPR000996">
    <property type="entry name" value="Clathrin_L-chain"/>
</dbReference>
<name>A0A7M7RGX0_STRPU</name>
<feature type="compositionally biased region" description="Acidic residues" evidence="7">
    <location>
        <begin position="38"/>
        <end position="47"/>
    </location>
</feature>
<dbReference type="Proteomes" id="UP000007110">
    <property type="component" value="Unassembled WGS sequence"/>
</dbReference>
<feature type="compositionally biased region" description="Polar residues" evidence="7">
    <location>
        <begin position="93"/>
        <end position="110"/>
    </location>
</feature>
<dbReference type="GO" id="GO:0005198">
    <property type="term" value="F:structural molecule activity"/>
    <property type="evidence" value="ECO:0007669"/>
    <property type="project" value="InterPro"/>
</dbReference>
<comment type="function">
    <text evidence="6">Clathrin is the major protein of the polyhedral coat of coated pits and vesicles.</text>
</comment>
<dbReference type="GO" id="GO:0072583">
    <property type="term" value="P:clathrin-dependent endocytosis"/>
    <property type="evidence" value="ECO:0000318"/>
    <property type="project" value="GO_Central"/>
</dbReference>
<feature type="compositionally biased region" description="Acidic residues" evidence="7">
    <location>
        <begin position="1"/>
        <end position="10"/>
    </location>
</feature>
<dbReference type="GO" id="GO:0030125">
    <property type="term" value="C:clathrin vesicle coat"/>
    <property type="evidence" value="ECO:0000318"/>
    <property type="project" value="GO_Central"/>
</dbReference>
<comment type="similarity">
    <text evidence="2 6">Belongs to the clathrin light chain family.</text>
</comment>
<dbReference type="InParanoid" id="A0A7M7RGX0"/>
<dbReference type="PANTHER" id="PTHR10639:SF7">
    <property type="entry name" value="CLATHRIN LIGHT CHAIN"/>
    <property type="match status" value="1"/>
</dbReference>
<sequence length="228" mass="25202">MADGMAEFDDLQAPAAENPPPATEEDPAAAFLAREQDELAGIEDDDFGIGSDPAQTVPDATPATQQQDDLDPLAGMGGGMGGGMDSETPADDLQTNGPSDLYSAISSADNRANEPEKIRLWREEQKEILEKKDEEADELEVEWKVSAKKEISDWYARREEQGVKAKASNRAAEEAFIQERDEITPGQEWERIARLCDFNPKNNKNLKDITRFRSILLHLKQSGVQPSK</sequence>
<dbReference type="OrthoDB" id="5512at2759"/>
<keyword evidence="3 6" id="KW-0472">Membrane</keyword>
<evidence type="ECO:0000256" key="4">
    <source>
        <dbReference type="ARBA" id="ARBA00023176"/>
    </source>
</evidence>
<dbReference type="AlphaFoldDB" id="A0A7M7RGX0"/>
<protein>
    <recommendedName>
        <fullName evidence="6">Clathrin light chain</fullName>
    </recommendedName>
</protein>
<keyword evidence="5 6" id="KW-0968">Cytoplasmic vesicle</keyword>
<evidence type="ECO:0000256" key="3">
    <source>
        <dbReference type="ARBA" id="ARBA00023136"/>
    </source>
</evidence>
<comment type="subcellular location">
    <subcellularLocation>
        <location evidence="1 6">Cytoplasmic vesicle membrane</location>
        <topology evidence="1 6">Peripheral membrane protein</topology>
        <orientation evidence="1 6">Cytoplasmic side</orientation>
    </subcellularLocation>
    <subcellularLocation>
        <location evidence="6">Membrane</location>
        <location evidence="6">Coated pit</location>
        <topology evidence="6">Peripheral membrane protein</topology>
        <orientation evidence="6">Cytoplasmic side</orientation>
    </subcellularLocation>
    <text evidence="6">Cytoplasmic face of coated pits and vesicles.</text>
</comment>
<evidence type="ECO:0000313" key="9">
    <source>
        <dbReference type="Proteomes" id="UP000007110"/>
    </source>
</evidence>
<evidence type="ECO:0000256" key="5">
    <source>
        <dbReference type="ARBA" id="ARBA00023329"/>
    </source>
</evidence>
<organism evidence="8 9">
    <name type="scientific">Strongylocentrotus purpuratus</name>
    <name type="common">Purple sea urchin</name>
    <dbReference type="NCBI Taxonomy" id="7668"/>
    <lineage>
        <taxon>Eukaryota</taxon>
        <taxon>Metazoa</taxon>
        <taxon>Echinodermata</taxon>
        <taxon>Eleutherozoa</taxon>
        <taxon>Echinozoa</taxon>
        <taxon>Echinoidea</taxon>
        <taxon>Euechinoidea</taxon>
        <taxon>Echinacea</taxon>
        <taxon>Camarodonta</taxon>
        <taxon>Echinidea</taxon>
        <taxon>Strongylocentrotidae</taxon>
        <taxon>Strongylocentrotus</taxon>
    </lineage>
</organism>
<dbReference type="GO" id="GO:0030130">
    <property type="term" value="C:clathrin coat of trans-Golgi network vesicle"/>
    <property type="evidence" value="ECO:0007669"/>
    <property type="project" value="InterPro"/>
</dbReference>
<dbReference type="GeneID" id="591682"/>
<evidence type="ECO:0000256" key="2">
    <source>
        <dbReference type="ARBA" id="ARBA00005263"/>
    </source>
</evidence>
<dbReference type="GO" id="GO:0005886">
    <property type="term" value="C:plasma membrane"/>
    <property type="evidence" value="ECO:0000318"/>
    <property type="project" value="GO_Central"/>
</dbReference>
<keyword evidence="9" id="KW-1185">Reference proteome</keyword>
<feature type="region of interest" description="Disordered" evidence="7">
    <location>
        <begin position="1"/>
        <end position="117"/>
    </location>
</feature>
<evidence type="ECO:0000256" key="7">
    <source>
        <dbReference type="SAM" id="MobiDB-lite"/>
    </source>
</evidence>
<proteinExistence type="inferred from homology"/>